<evidence type="ECO:0008006" key="3">
    <source>
        <dbReference type="Google" id="ProtNLM"/>
    </source>
</evidence>
<dbReference type="PANTHER" id="PTHR37984:SF12">
    <property type="entry name" value="RIBONUCLEASE H"/>
    <property type="match status" value="1"/>
</dbReference>
<comment type="caution">
    <text evidence="1">The sequence shown here is derived from an EMBL/GenBank/DDBJ whole genome shotgun (WGS) entry which is preliminary data.</text>
</comment>
<proteinExistence type="predicted"/>
<dbReference type="SUPFAM" id="SSF53098">
    <property type="entry name" value="Ribonuclease H-like"/>
    <property type="match status" value="1"/>
</dbReference>
<dbReference type="PANTHER" id="PTHR37984">
    <property type="entry name" value="PROTEIN CBG26694"/>
    <property type="match status" value="1"/>
</dbReference>
<protein>
    <recommendedName>
        <fullName evidence="3">Integrase catalytic domain-containing protein</fullName>
    </recommendedName>
</protein>
<dbReference type="Proteomes" id="UP001159363">
    <property type="component" value="Chromosome 6"/>
</dbReference>
<name>A0ABQ9H4L7_9NEOP</name>
<evidence type="ECO:0000313" key="1">
    <source>
        <dbReference type="EMBL" id="KAJ8879217.1"/>
    </source>
</evidence>
<keyword evidence="2" id="KW-1185">Reference proteome</keyword>
<evidence type="ECO:0000313" key="2">
    <source>
        <dbReference type="Proteomes" id="UP001159363"/>
    </source>
</evidence>
<dbReference type="InterPro" id="IPR036397">
    <property type="entry name" value="RNaseH_sf"/>
</dbReference>
<dbReference type="InterPro" id="IPR050951">
    <property type="entry name" value="Retrovirus_Pol_polyprotein"/>
</dbReference>
<organism evidence="1 2">
    <name type="scientific">Dryococelus australis</name>
    <dbReference type="NCBI Taxonomy" id="614101"/>
    <lineage>
        <taxon>Eukaryota</taxon>
        <taxon>Metazoa</taxon>
        <taxon>Ecdysozoa</taxon>
        <taxon>Arthropoda</taxon>
        <taxon>Hexapoda</taxon>
        <taxon>Insecta</taxon>
        <taxon>Pterygota</taxon>
        <taxon>Neoptera</taxon>
        <taxon>Polyneoptera</taxon>
        <taxon>Phasmatodea</taxon>
        <taxon>Verophasmatodea</taxon>
        <taxon>Anareolatae</taxon>
        <taxon>Phasmatidae</taxon>
        <taxon>Eurycanthinae</taxon>
        <taxon>Dryococelus</taxon>
    </lineage>
</organism>
<dbReference type="InterPro" id="IPR012337">
    <property type="entry name" value="RNaseH-like_sf"/>
</dbReference>
<dbReference type="EMBL" id="JARBHB010000007">
    <property type="protein sequence ID" value="KAJ8879217.1"/>
    <property type="molecule type" value="Genomic_DNA"/>
</dbReference>
<accession>A0ABQ9H4L7</accession>
<gene>
    <name evidence="1" type="ORF">PR048_019823</name>
</gene>
<sequence length="138" mass="15779">MKRFFEQNGIACRYSPPYQPSSYGHAEWTVEIVKDKLIKLQAGDWHTILQRILFELRTTPTTTTQESPAELLMGRKLNTIFDRLHPSTLSTSKVETTDADDDKQGRHFSERDHILLRKCGSGPKYISGELITKEGPVM</sequence>
<reference evidence="1 2" key="1">
    <citation type="submission" date="2023-02" db="EMBL/GenBank/DDBJ databases">
        <title>LHISI_Scaffold_Assembly.</title>
        <authorList>
            <person name="Stuart O.P."/>
            <person name="Cleave R."/>
            <person name="Magrath M.J.L."/>
            <person name="Mikheyev A.S."/>
        </authorList>
    </citation>
    <scope>NUCLEOTIDE SEQUENCE [LARGE SCALE GENOMIC DNA]</scope>
    <source>
        <strain evidence="1">Daus_M_001</strain>
        <tissue evidence="1">Leg muscle</tissue>
    </source>
</reference>
<dbReference type="Gene3D" id="3.30.420.10">
    <property type="entry name" value="Ribonuclease H-like superfamily/Ribonuclease H"/>
    <property type="match status" value="1"/>
</dbReference>